<feature type="compositionally biased region" description="Polar residues" evidence="1">
    <location>
        <begin position="429"/>
        <end position="438"/>
    </location>
</feature>
<feature type="region of interest" description="Disordered" evidence="1">
    <location>
        <begin position="22"/>
        <end position="57"/>
    </location>
</feature>
<protein>
    <submittedName>
        <fullName evidence="2">Uncharacterized protein</fullName>
    </submittedName>
</protein>
<keyword evidence="3" id="KW-1185">Reference proteome</keyword>
<feature type="compositionally biased region" description="Basic and acidic residues" evidence="1">
    <location>
        <begin position="28"/>
        <end position="38"/>
    </location>
</feature>
<name>A0A8H6ECG7_PETAA</name>
<feature type="region of interest" description="Disordered" evidence="1">
    <location>
        <begin position="429"/>
        <end position="471"/>
    </location>
</feature>
<evidence type="ECO:0000256" key="1">
    <source>
        <dbReference type="SAM" id="MobiDB-lite"/>
    </source>
</evidence>
<dbReference type="PANTHER" id="PTHR38887:SF1">
    <property type="entry name" value="RAS MODIFICATION PROTEIN ERF4"/>
    <property type="match status" value="1"/>
</dbReference>
<proteinExistence type="predicted"/>
<dbReference type="AlphaFoldDB" id="A0A8H6ECG7"/>
<dbReference type="EMBL" id="SPNV01000014">
    <property type="protein sequence ID" value="KAF5865875.1"/>
    <property type="molecule type" value="Genomic_DNA"/>
</dbReference>
<sequence length="505" mass="55543">MLLRGKAVKGVAAGIGLASESISAYKANRREKEKKTQSPEEIGIASTGSLTTEEKDHVHHERIVEEQHEEEWELDEAQEELTRTARTGHNGTDQSLEQLAESFLQKYPPPYTLYPPTAQPSLPYPVVLPQRRPRSRKRGFIRAYAPVLDDFGFDQAMFLDFLETSNRACQATPWLHAINLAGIGASFMPSAIGIVVGIAIQLTTDVAVAMDARRKTNLYFDTVNEELFRPRGLYCLLMTWKPESSSTIASFDLNSTVATSIEHGGPAPFNKMKHLFKSSHGNTYGDMPFPETAPLIFPDLDHLAAQGDEGATKIKSANSSRREFVADYFDRRSQAQFTMEHPDSALNKAPKPEFTSRYADPSHPASSGSALGLITGGHLTGEQLKELRGGMRGCDISGRGQGYETRSPRGRPIGPLGALVAGIRSARFGQSSMEQPRSANDDEYQGGGPGRPNGRLSSRNPRERLQTRGPIGGIQKFLKSNVLYMMIVNLPTEEEMAQARAVLQL</sequence>
<accession>A0A8H6ECG7</accession>
<reference evidence="2 3" key="1">
    <citation type="submission" date="2019-04" db="EMBL/GenBank/DDBJ databases">
        <title>Aspergillus burnettii sp. nov., novel species from soil in southeast Queensland.</title>
        <authorList>
            <person name="Gilchrist C.L.M."/>
            <person name="Pitt J.I."/>
            <person name="Lange L."/>
            <person name="Lacey H.J."/>
            <person name="Vuong D."/>
            <person name="Midgley D.J."/>
            <person name="Greenfield P."/>
            <person name="Bradbury M."/>
            <person name="Lacey E."/>
            <person name="Busk P.K."/>
            <person name="Pilgaard B."/>
            <person name="Chooi Y.H."/>
            <person name="Piggott A.M."/>
        </authorList>
    </citation>
    <scope>NUCLEOTIDE SEQUENCE [LARGE SCALE GENOMIC DNA]</scope>
    <source>
        <strain evidence="2 3">FRR 5400</strain>
    </source>
</reference>
<feature type="region of interest" description="Disordered" evidence="1">
    <location>
        <begin position="390"/>
        <end position="416"/>
    </location>
</feature>
<evidence type="ECO:0000313" key="2">
    <source>
        <dbReference type="EMBL" id="KAF5865875.1"/>
    </source>
</evidence>
<dbReference type="PANTHER" id="PTHR38887">
    <property type="entry name" value="CHROMOSOME 21, WHOLE GENOME SHOTGUN SEQUENCE"/>
    <property type="match status" value="1"/>
</dbReference>
<gene>
    <name evidence="2" type="ORF">ETB97_001942</name>
</gene>
<comment type="caution">
    <text evidence="2">The sequence shown here is derived from an EMBL/GenBank/DDBJ whole genome shotgun (WGS) entry which is preliminary data.</text>
</comment>
<dbReference type="Proteomes" id="UP000541154">
    <property type="component" value="Unassembled WGS sequence"/>
</dbReference>
<evidence type="ECO:0000313" key="3">
    <source>
        <dbReference type="Proteomes" id="UP000541154"/>
    </source>
</evidence>
<dbReference type="InterPro" id="IPR053221">
    <property type="entry name" value="Burnettramic_acid_biosynth"/>
</dbReference>
<organism evidence="2 3">
    <name type="scientific">Petromyces alliaceus</name>
    <name type="common">Aspergillus alliaceus</name>
    <dbReference type="NCBI Taxonomy" id="209559"/>
    <lineage>
        <taxon>Eukaryota</taxon>
        <taxon>Fungi</taxon>
        <taxon>Dikarya</taxon>
        <taxon>Ascomycota</taxon>
        <taxon>Pezizomycotina</taxon>
        <taxon>Eurotiomycetes</taxon>
        <taxon>Eurotiomycetidae</taxon>
        <taxon>Eurotiales</taxon>
        <taxon>Aspergillaceae</taxon>
        <taxon>Aspergillus</taxon>
        <taxon>Aspergillus subgen. Circumdati</taxon>
    </lineage>
</organism>